<dbReference type="PANTHER" id="PTHR11601:SF36">
    <property type="entry name" value="CYSTEINE DESULFURASE NIFS-RELATED"/>
    <property type="match status" value="1"/>
</dbReference>
<protein>
    <recommendedName>
        <fullName evidence="3">Aminotransferase class V domain-containing protein</fullName>
    </recommendedName>
</protein>
<dbReference type="InterPro" id="IPR015422">
    <property type="entry name" value="PyrdxlP-dep_Trfase_small"/>
</dbReference>
<reference evidence="5" key="1">
    <citation type="submission" date="2015-08" db="EMBL/GenBank/DDBJ databases">
        <title>Fjat-10028 dsm 16317.</title>
        <authorList>
            <person name="Liu B."/>
            <person name="Wang J."/>
            <person name="Zhu Y."/>
            <person name="Liu G."/>
            <person name="Chen Q."/>
            <person name="Chen Z."/>
            <person name="Lan J."/>
            <person name="Che J."/>
            <person name="Ge C."/>
            <person name="Shi H."/>
            <person name="Pan Z."/>
            <person name="Liu X."/>
        </authorList>
    </citation>
    <scope>NUCLEOTIDE SEQUENCE [LARGE SCALE GENOMIC DNA]</scope>
    <source>
        <strain evidence="5">DSM 16317</strain>
    </source>
</reference>
<keyword evidence="2" id="KW-0663">Pyridoxal phosphate</keyword>
<dbReference type="NCBIfam" id="NF002806">
    <property type="entry name" value="PRK02948.1"/>
    <property type="match status" value="1"/>
</dbReference>
<dbReference type="RefSeq" id="WP_083446125.1">
    <property type="nucleotide sequence ID" value="NZ_LILB01000001.1"/>
</dbReference>
<dbReference type="SUPFAM" id="SSF53383">
    <property type="entry name" value="PLP-dependent transferases"/>
    <property type="match status" value="1"/>
</dbReference>
<evidence type="ECO:0000313" key="4">
    <source>
        <dbReference type="EMBL" id="KOO51900.1"/>
    </source>
</evidence>
<dbReference type="AlphaFoldDB" id="A0A0M0LLE8"/>
<dbReference type="PATRIC" id="fig|263475.3.peg.1535"/>
<comment type="cofactor">
    <cofactor evidence="1">
        <name>pyridoxal 5'-phosphate</name>
        <dbReference type="ChEBI" id="CHEBI:597326"/>
    </cofactor>
</comment>
<dbReference type="GO" id="GO:0003824">
    <property type="term" value="F:catalytic activity"/>
    <property type="evidence" value="ECO:0007669"/>
    <property type="project" value="UniProtKB-ARBA"/>
</dbReference>
<comment type="caution">
    <text evidence="4">The sequence shown here is derived from an EMBL/GenBank/DDBJ whole genome shotgun (WGS) entry which is preliminary data.</text>
</comment>
<dbReference type="InterPro" id="IPR016454">
    <property type="entry name" value="Cysteine_dSase"/>
</dbReference>
<dbReference type="PANTHER" id="PTHR11601">
    <property type="entry name" value="CYSTEINE DESULFURYLASE FAMILY MEMBER"/>
    <property type="match status" value="1"/>
</dbReference>
<dbReference type="Gene3D" id="3.90.1150.10">
    <property type="entry name" value="Aspartate Aminotransferase, domain 1"/>
    <property type="match status" value="1"/>
</dbReference>
<dbReference type="Pfam" id="PF00266">
    <property type="entry name" value="Aminotran_5"/>
    <property type="match status" value="1"/>
</dbReference>
<dbReference type="Gene3D" id="3.40.640.10">
    <property type="entry name" value="Type I PLP-dependent aspartate aminotransferase-like (Major domain)"/>
    <property type="match status" value="1"/>
</dbReference>
<dbReference type="GeneID" id="301135572"/>
<dbReference type="InterPro" id="IPR015424">
    <property type="entry name" value="PyrdxlP-dep_Trfase"/>
</dbReference>
<dbReference type="Gene3D" id="1.10.260.50">
    <property type="match status" value="1"/>
</dbReference>
<evidence type="ECO:0000259" key="3">
    <source>
        <dbReference type="Pfam" id="PF00266"/>
    </source>
</evidence>
<dbReference type="InterPro" id="IPR015421">
    <property type="entry name" value="PyrdxlP-dep_Trfase_major"/>
</dbReference>
<feature type="domain" description="Aminotransferase class V" evidence="3">
    <location>
        <begin position="2"/>
        <end position="362"/>
    </location>
</feature>
<proteinExistence type="predicted"/>
<evidence type="ECO:0000313" key="5">
    <source>
        <dbReference type="Proteomes" id="UP000036867"/>
    </source>
</evidence>
<evidence type="ECO:0000256" key="1">
    <source>
        <dbReference type="ARBA" id="ARBA00001933"/>
    </source>
</evidence>
<dbReference type="InterPro" id="IPR000192">
    <property type="entry name" value="Aminotrans_V_dom"/>
</dbReference>
<gene>
    <name evidence="4" type="ORF">AMD00_05570</name>
</gene>
<organism evidence="4 5">
    <name type="scientific">Viridibacillus arvi</name>
    <dbReference type="NCBI Taxonomy" id="263475"/>
    <lineage>
        <taxon>Bacteria</taxon>
        <taxon>Bacillati</taxon>
        <taxon>Bacillota</taxon>
        <taxon>Bacilli</taxon>
        <taxon>Bacillales</taxon>
        <taxon>Caryophanaceae</taxon>
        <taxon>Viridibacillus</taxon>
    </lineage>
</organism>
<dbReference type="STRING" id="263475.AMD00_05570"/>
<dbReference type="OrthoDB" id="9808002at2"/>
<evidence type="ECO:0000256" key="2">
    <source>
        <dbReference type="ARBA" id="ARBA00022898"/>
    </source>
</evidence>
<dbReference type="Proteomes" id="UP000036867">
    <property type="component" value="Unassembled WGS sequence"/>
</dbReference>
<dbReference type="PIRSF" id="PIRSF005572">
    <property type="entry name" value="NifS"/>
    <property type="match status" value="1"/>
</dbReference>
<keyword evidence="5" id="KW-1185">Reference proteome</keyword>
<dbReference type="EMBL" id="LILB01000001">
    <property type="protein sequence ID" value="KOO51900.1"/>
    <property type="molecule type" value="Genomic_DNA"/>
</dbReference>
<name>A0A0M0LLE8_9BACL</name>
<accession>A0A0M0LLE8</accession>
<sequence length="380" mass="41589">MHYFDYAATTPLHPSAAHVYSELSQLCYGNTSSLHEVGTEAVNTLTFCREELAKMLDVDTAGLYFTSGGTESNLLSIISLAKANRHKGNHIITTMGEHPSIDSALEYLKKDGFNVTTIPFTEEGIVNLELFENALTSETVLVSIQHVNPEIGTIQPLNKIAEILKERSILLHSDCVQSFGKIDLKSIASIVDSLTISSHKVYGPKGVGAAYIQPRHRLVPVFPGLVHESGFRGGTVNVPGIAAFTTAADCAIKMDHQGKSFRDAFLNKIQKHHELFTIYQSPNSNLQFQNIIGLGVRNVEGQLIMLELNRLGFAISTGSACQVGQQHASKAMMALQVPSQQASEFIRISFGRDTTLDSVNELADRLIEIANKIRTPIKEN</sequence>